<reference evidence="3" key="1">
    <citation type="journal article" date="2019" name="Mol. Biol. Evol.">
        <title>Blast fungal genomes show frequent chromosomal changes, gene gains and losses, and effector gene turnover.</title>
        <authorList>
            <person name="Gomez Luciano L.B."/>
            <person name="Jason Tsai I."/>
            <person name="Chuma I."/>
            <person name="Tosa Y."/>
            <person name="Chen Y.H."/>
            <person name="Li J.Y."/>
            <person name="Li M.Y."/>
            <person name="Jade Lu M.Y."/>
            <person name="Nakayashiki H."/>
            <person name="Li W.H."/>
        </authorList>
    </citation>
    <scope>NUCLEOTIDE SEQUENCE</scope>
    <source>
        <strain evidence="3">NI907</strain>
    </source>
</reference>
<feature type="region of interest" description="Disordered" evidence="1">
    <location>
        <begin position="77"/>
        <end position="104"/>
    </location>
</feature>
<dbReference type="Proteomes" id="UP000515153">
    <property type="component" value="Unplaced"/>
</dbReference>
<name>A0A6P8B1A0_PYRGI</name>
<feature type="region of interest" description="Disordered" evidence="1">
    <location>
        <begin position="1"/>
        <end position="36"/>
    </location>
</feature>
<sequence length="104" mass="11211">MSPSAQPSSWSQVPRTWTTTNTGTNALTPAYSSNPTSEAMARWYNEPLRSAPYNDVGLVRRTDSVTQSAVGYLSQTLSNQADRAPSSCEAQNGSSTSRQSHQPS</sequence>
<reference evidence="3" key="3">
    <citation type="submission" date="2025-08" db="UniProtKB">
        <authorList>
            <consortium name="RefSeq"/>
        </authorList>
    </citation>
    <scope>IDENTIFICATION</scope>
    <source>
        <strain evidence="3">NI907</strain>
    </source>
</reference>
<feature type="compositionally biased region" description="Low complexity" evidence="1">
    <location>
        <begin position="16"/>
        <end position="28"/>
    </location>
</feature>
<evidence type="ECO:0000256" key="1">
    <source>
        <dbReference type="SAM" id="MobiDB-lite"/>
    </source>
</evidence>
<feature type="compositionally biased region" description="Polar residues" evidence="1">
    <location>
        <begin position="88"/>
        <end position="104"/>
    </location>
</feature>
<protein>
    <submittedName>
        <fullName evidence="3">Uncharacterized protein</fullName>
    </submittedName>
</protein>
<keyword evidence="2" id="KW-1185">Reference proteome</keyword>
<dbReference type="GeneID" id="41962199"/>
<reference evidence="3" key="2">
    <citation type="submission" date="2019-10" db="EMBL/GenBank/DDBJ databases">
        <authorList>
            <consortium name="NCBI Genome Project"/>
        </authorList>
    </citation>
    <scope>NUCLEOTIDE SEQUENCE</scope>
    <source>
        <strain evidence="3">NI907</strain>
    </source>
</reference>
<dbReference type="AlphaFoldDB" id="A0A6P8B1A0"/>
<accession>A0A6P8B1A0</accession>
<organism evidence="2 3">
    <name type="scientific">Pyricularia grisea</name>
    <name type="common">Crabgrass-specific blast fungus</name>
    <name type="synonym">Magnaporthe grisea</name>
    <dbReference type="NCBI Taxonomy" id="148305"/>
    <lineage>
        <taxon>Eukaryota</taxon>
        <taxon>Fungi</taxon>
        <taxon>Dikarya</taxon>
        <taxon>Ascomycota</taxon>
        <taxon>Pezizomycotina</taxon>
        <taxon>Sordariomycetes</taxon>
        <taxon>Sordariomycetidae</taxon>
        <taxon>Magnaporthales</taxon>
        <taxon>Pyriculariaceae</taxon>
        <taxon>Pyricularia</taxon>
    </lineage>
</organism>
<feature type="compositionally biased region" description="Polar residues" evidence="1">
    <location>
        <begin position="1"/>
        <end position="15"/>
    </location>
</feature>
<evidence type="ECO:0000313" key="3">
    <source>
        <dbReference type="RefSeq" id="XP_030980819.1"/>
    </source>
</evidence>
<evidence type="ECO:0000313" key="2">
    <source>
        <dbReference type="Proteomes" id="UP000515153"/>
    </source>
</evidence>
<dbReference type="KEGG" id="pgri:PgNI_07275"/>
<dbReference type="RefSeq" id="XP_030980819.1">
    <property type="nucleotide sequence ID" value="XM_031127290.1"/>
</dbReference>
<proteinExistence type="predicted"/>
<gene>
    <name evidence="3" type="ORF">PgNI_07275</name>
</gene>